<protein>
    <recommendedName>
        <fullName evidence="3">Tetratricopeptide repeat protein</fullName>
    </recommendedName>
</protein>
<name>A0AA37Q4E9_9BACT</name>
<dbReference type="Proteomes" id="UP001161325">
    <property type="component" value="Unassembled WGS sequence"/>
</dbReference>
<gene>
    <name evidence="1" type="ORF">rosag_00950</name>
</gene>
<dbReference type="AlphaFoldDB" id="A0AA37Q4E9"/>
<accession>A0AA37Q4E9</accession>
<evidence type="ECO:0000313" key="1">
    <source>
        <dbReference type="EMBL" id="GLC23582.1"/>
    </source>
</evidence>
<dbReference type="InterPro" id="IPR011990">
    <property type="entry name" value="TPR-like_helical_dom_sf"/>
</dbReference>
<dbReference type="EMBL" id="BRXS01000001">
    <property type="protein sequence ID" value="GLC23582.1"/>
    <property type="molecule type" value="Genomic_DNA"/>
</dbReference>
<keyword evidence="2" id="KW-1185">Reference proteome</keyword>
<sequence length="401" mass="42382">MGALAATLAAGASAATPLRAQPNLAPVRGGGPTAREPAAAARTRALVDSTWAAYARGDRPGTVARAERALEELPSSHRNARFAASVAAGRALADMGDAAAALPHLERALALDTLRDAARGWALAYVGKVRYALGDPERAREALAGVAALRPTTRLAATVATDWRLFGFDTTYARWISLRTPHLRLRVSPTAPILDRAAFADVRERAAMQIAAALGDTSVVSAPKPIDMFIWDTETEAHAAGLTRVHFARPTVGLTHMTWDQTVGHELAHVIAYRAVRPVVATLLVTEGVAVYFDGSTQDRVGEAAAALSGLGTTQVDVRALWADWDRLPPGVAYPVAGAVIDALARGGDLAQLRALLRVQTLAEARRIYGPALDAWLDLLEQQIAARAAALLSPQTPDARP</sequence>
<comment type="caution">
    <text evidence="1">The sequence shown here is derived from an EMBL/GenBank/DDBJ whole genome shotgun (WGS) entry which is preliminary data.</text>
</comment>
<organism evidence="1 2">
    <name type="scientific">Roseisolibacter agri</name>
    <dbReference type="NCBI Taxonomy" id="2014610"/>
    <lineage>
        <taxon>Bacteria</taxon>
        <taxon>Pseudomonadati</taxon>
        <taxon>Gemmatimonadota</taxon>
        <taxon>Gemmatimonadia</taxon>
        <taxon>Gemmatimonadales</taxon>
        <taxon>Gemmatimonadaceae</taxon>
        <taxon>Roseisolibacter</taxon>
    </lineage>
</organism>
<evidence type="ECO:0008006" key="3">
    <source>
        <dbReference type="Google" id="ProtNLM"/>
    </source>
</evidence>
<proteinExistence type="predicted"/>
<dbReference type="Gene3D" id="1.25.40.10">
    <property type="entry name" value="Tetratricopeptide repeat domain"/>
    <property type="match status" value="1"/>
</dbReference>
<dbReference type="SUPFAM" id="SSF48452">
    <property type="entry name" value="TPR-like"/>
    <property type="match status" value="1"/>
</dbReference>
<reference evidence="1" key="1">
    <citation type="submission" date="2022-08" db="EMBL/GenBank/DDBJ databases">
        <title>Draft genome sequencing of Roseisolibacter agri AW1220.</title>
        <authorList>
            <person name="Tobiishi Y."/>
            <person name="Tonouchi A."/>
        </authorList>
    </citation>
    <scope>NUCLEOTIDE SEQUENCE</scope>
    <source>
        <strain evidence="1">AW1220</strain>
    </source>
</reference>
<evidence type="ECO:0000313" key="2">
    <source>
        <dbReference type="Proteomes" id="UP001161325"/>
    </source>
</evidence>